<comment type="caution">
    <text evidence="1">The sequence shown here is derived from an EMBL/GenBank/DDBJ whole genome shotgun (WGS) entry which is preliminary data.</text>
</comment>
<name>A0ACB7ESQ0_NIBAL</name>
<protein>
    <submittedName>
        <fullName evidence="1">Uncharacterized protein</fullName>
    </submittedName>
</protein>
<feature type="non-terminal residue" evidence="1">
    <location>
        <position position="31"/>
    </location>
</feature>
<organism evidence="1 2">
    <name type="scientific">Nibea albiflora</name>
    <name type="common">Yellow drum</name>
    <name type="synonym">Corvina albiflora</name>
    <dbReference type="NCBI Taxonomy" id="240163"/>
    <lineage>
        <taxon>Eukaryota</taxon>
        <taxon>Metazoa</taxon>
        <taxon>Chordata</taxon>
        <taxon>Craniata</taxon>
        <taxon>Vertebrata</taxon>
        <taxon>Euteleostomi</taxon>
        <taxon>Actinopterygii</taxon>
        <taxon>Neopterygii</taxon>
        <taxon>Teleostei</taxon>
        <taxon>Neoteleostei</taxon>
        <taxon>Acanthomorphata</taxon>
        <taxon>Eupercaria</taxon>
        <taxon>Sciaenidae</taxon>
        <taxon>Nibea</taxon>
    </lineage>
</organism>
<keyword evidence="2" id="KW-1185">Reference proteome</keyword>
<proteinExistence type="predicted"/>
<reference evidence="1" key="1">
    <citation type="submission" date="2020-04" db="EMBL/GenBank/DDBJ databases">
        <title>A chromosome-scale assembly and high-density genetic map of the yellow drum (Nibea albiflora) genome.</title>
        <authorList>
            <person name="Xu D."/>
            <person name="Zhang W."/>
            <person name="Chen R."/>
            <person name="Tan P."/>
            <person name="Wang L."/>
            <person name="Song H."/>
            <person name="Tian L."/>
            <person name="Zhu Q."/>
            <person name="Wang B."/>
        </authorList>
    </citation>
    <scope>NUCLEOTIDE SEQUENCE</scope>
    <source>
        <strain evidence="1">ZJHYS-2018</strain>
    </source>
</reference>
<evidence type="ECO:0000313" key="1">
    <source>
        <dbReference type="EMBL" id="KAG8004887.1"/>
    </source>
</evidence>
<accession>A0ACB7ESQ0</accession>
<dbReference type="Proteomes" id="UP000805704">
    <property type="component" value="Chromosome 23"/>
</dbReference>
<evidence type="ECO:0000313" key="2">
    <source>
        <dbReference type="Proteomes" id="UP000805704"/>
    </source>
</evidence>
<sequence>MAGFIPGLLPTNHSQEKEFAQAYEDVLERYK</sequence>
<gene>
    <name evidence="1" type="ORF">GBF38_010708</name>
</gene>
<dbReference type="EMBL" id="CM024811">
    <property type="protein sequence ID" value="KAG8004887.1"/>
    <property type="molecule type" value="Genomic_DNA"/>
</dbReference>